<proteinExistence type="predicted"/>
<evidence type="ECO:0000256" key="1">
    <source>
        <dbReference type="SAM" id="SignalP"/>
    </source>
</evidence>
<dbReference type="RefSeq" id="WP_015349578.1">
    <property type="nucleotide sequence ID" value="NC_020126.1"/>
</dbReference>
<dbReference type="KEGG" id="msd:MYSTI_04017"/>
<gene>
    <name evidence="2" type="ordered locus">MYSTI_04017</name>
</gene>
<keyword evidence="1" id="KW-0732">Signal</keyword>
<evidence type="ECO:0000313" key="2">
    <source>
        <dbReference type="EMBL" id="AGC45318.1"/>
    </source>
</evidence>
<reference evidence="2 3" key="1">
    <citation type="journal article" date="2013" name="Genome Announc.">
        <title>Complete genome sequence of Myxococcus stipitatus strain DSM 14675, a fruiting myxobacterium.</title>
        <authorList>
            <person name="Huntley S."/>
            <person name="Kneip S."/>
            <person name="Treuner-Lange A."/>
            <person name="Sogaard-Andersen L."/>
        </authorList>
    </citation>
    <scope>NUCLEOTIDE SEQUENCE [LARGE SCALE GENOMIC DNA]</scope>
    <source>
        <strain evidence="3">DSM 14675 / JCM 12634 / Mx s8</strain>
    </source>
</reference>
<accession>L7UB87</accession>
<feature type="chain" id="PRO_5003983633" description="Lipoprotein" evidence="1">
    <location>
        <begin position="22"/>
        <end position="129"/>
    </location>
</feature>
<evidence type="ECO:0000313" key="3">
    <source>
        <dbReference type="Proteomes" id="UP000011131"/>
    </source>
</evidence>
<dbReference type="AlphaFoldDB" id="L7UB87"/>
<protein>
    <recommendedName>
        <fullName evidence="4">Lipoprotein</fullName>
    </recommendedName>
</protein>
<dbReference type="OrthoDB" id="5520545at2"/>
<sequence length="129" mass="13493">MRRFVTFLSLGSCLLMTGADAQTPPAPAPTPQVPANACYLWKGRGGAPTASYLATFASCRPWNNSSGWKFLKSNSGVDYHGGTFKDAVATPATWAVYADFGTAAVTTKADFDAFVANSRLSGSCAACLP</sequence>
<organism evidence="2 3">
    <name type="scientific">Myxococcus stipitatus (strain DSM 14675 / JCM 12634 / Mx s8)</name>
    <dbReference type="NCBI Taxonomy" id="1278073"/>
    <lineage>
        <taxon>Bacteria</taxon>
        <taxon>Pseudomonadati</taxon>
        <taxon>Myxococcota</taxon>
        <taxon>Myxococcia</taxon>
        <taxon>Myxococcales</taxon>
        <taxon>Cystobacterineae</taxon>
        <taxon>Myxococcaceae</taxon>
        <taxon>Myxococcus</taxon>
    </lineage>
</organism>
<name>L7UB87_MYXSD</name>
<dbReference type="PATRIC" id="fig|1278073.3.peg.4089"/>
<dbReference type="HOGENOM" id="CLU_1946489_0_0_7"/>
<feature type="signal peptide" evidence="1">
    <location>
        <begin position="1"/>
        <end position="21"/>
    </location>
</feature>
<keyword evidence="3" id="KW-1185">Reference proteome</keyword>
<evidence type="ECO:0008006" key="4">
    <source>
        <dbReference type="Google" id="ProtNLM"/>
    </source>
</evidence>
<dbReference type="Proteomes" id="UP000011131">
    <property type="component" value="Chromosome"/>
</dbReference>
<dbReference type="EMBL" id="CP004025">
    <property type="protein sequence ID" value="AGC45318.1"/>
    <property type="molecule type" value="Genomic_DNA"/>
</dbReference>